<dbReference type="Proteomes" id="UP000247409">
    <property type="component" value="Unassembled WGS sequence"/>
</dbReference>
<comment type="similarity">
    <text evidence="1">Belongs to the eukaryotic ribosomal protein eL43 family.</text>
</comment>
<keyword evidence="4" id="KW-0687">Ribonucleoprotein</keyword>
<dbReference type="Pfam" id="PF01780">
    <property type="entry name" value="Ribosomal_L37ae"/>
    <property type="match status" value="1"/>
</dbReference>
<dbReference type="InterPro" id="IPR011331">
    <property type="entry name" value="Ribosomal_eL37/eL43"/>
</dbReference>
<proteinExistence type="inferred from homology"/>
<evidence type="ECO:0000313" key="6">
    <source>
        <dbReference type="Proteomes" id="UP000247409"/>
    </source>
</evidence>
<dbReference type="HAMAP" id="MF_00327">
    <property type="entry name" value="Ribosomal_eL43"/>
    <property type="match status" value="1"/>
</dbReference>
<dbReference type="InterPro" id="IPR050522">
    <property type="entry name" value="Ribosomal_protein_eL43"/>
</dbReference>
<keyword evidence="3 5" id="KW-0689">Ribosomal protein</keyword>
<dbReference type="STRING" id="448386.A0A2V3J1X7"/>
<dbReference type="GO" id="GO:1990904">
    <property type="term" value="C:ribonucleoprotein complex"/>
    <property type="evidence" value="ECO:0007669"/>
    <property type="project" value="UniProtKB-KW"/>
</dbReference>
<evidence type="ECO:0000313" key="5">
    <source>
        <dbReference type="EMBL" id="PXF48404.1"/>
    </source>
</evidence>
<dbReference type="PANTHER" id="PTHR48129">
    <property type="entry name" value="60S RIBOSOMAL PROTEIN L37A"/>
    <property type="match status" value="1"/>
</dbReference>
<dbReference type="PANTHER" id="PTHR48129:SF1">
    <property type="entry name" value="LARGE RIBOSOMAL SUBUNIT PROTEIN EL43"/>
    <property type="match status" value="1"/>
</dbReference>
<gene>
    <name evidence="5" type="ORF">BWQ96_01864</name>
</gene>
<dbReference type="SUPFAM" id="SSF57829">
    <property type="entry name" value="Zn-binding ribosomal proteins"/>
    <property type="match status" value="1"/>
</dbReference>
<evidence type="ECO:0000256" key="1">
    <source>
        <dbReference type="ARBA" id="ARBA00008672"/>
    </source>
</evidence>
<comment type="caution">
    <text evidence="5">The sequence shown here is derived from an EMBL/GenBank/DDBJ whole genome shotgun (WGS) entry which is preliminary data.</text>
</comment>
<accession>A0A2V3J1X7</accession>
<dbReference type="GO" id="GO:0005840">
    <property type="term" value="C:ribosome"/>
    <property type="evidence" value="ECO:0007669"/>
    <property type="project" value="UniProtKB-KW"/>
</dbReference>
<dbReference type="FunFam" id="2.20.25.30:FF:000002">
    <property type="entry name" value="60S ribosomal protein L37a"/>
    <property type="match status" value="1"/>
</dbReference>
<dbReference type="InterPro" id="IPR002674">
    <property type="entry name" value="Ribosomal_eL43"/>
</dbReference>
<dbReference type="OrthoDB" id="10258345at2759"/>
<dbReference type="InterPro" id="IPR011332">
    <property type="entry name" value="Ribosomal_zn-bd"/>
</dbReference>
<dbReference type="GO" id="GO:0003735">
    <property type="term" value="F:structural constituent of ribosome"/>
    <property type="evidence" value="ECO:0007669"/>
    <property type="project" value="InterPro"/>
</dbReference>
<reference evidence="5 6" key="1">
    <citation type="journal article" date="2018" name="Mol. Biol. Evol.">
        <title>Analysis of the draft genome of the red seaweed Gracilariopsis chorda provides insights into genome size evolution in Rhodophyta.</title>
        <authorList>
            <person name="Lee J."/>
            <person name="Yang E.C."/>
            <person name="Graf L."/>
            <person name="Yang J.H."/>
            <person name="Qiu H."/>
            <person name="Zel Zion U."/>
            <person name="Chan C.X."/>
            <person name="Stephens T.G."/>
            <person name="Weber A.P.M."/>
            <person name="Boo G.H."/>
            <person name="Boo S.M."/>
            <person name="Kim K.M."/>
            <person name="Shin Y."/>
            <person name="Jung M."/>
            <person name="Lee S.J."/>
            <person name="Yim H.S."/>
            <person name="Lee J.H."/>
            <person name="Bhattacharya D."/>
            <person name="Yoon H.S."/>
        </authorList>
    </citation>
    <scope>NUCLEOTIDE SEQUENCE [LARGE SCALE GENOMIC DNA]</scope>
    <source>
        <strain evidence="5 6">SKKU-2015</strain>
        <tissue evidence="5">Whole body</tissue>
    </source>
</reference>
<dbReference type="GO" id="GO:0006412">
    <property type="term" value="P:translation"/>
    <property type="evidence" value="ECO:0007669"/>
    <property type="project" value="InterPro"/>
</dbReference>
<evidence type="ECO:0000256" key="2">
    <source>
        <dbReference type="ARBA" id="ARBA00022833"/>
    </source>
</evidence>
<dbReference type="EMBL" id="NBIV01000014">
    <property type="protein sequence ID" value="PXF48404.1"/>
    <property type="molecule type" value="Genomic_DNA"/>
</dbReference>
<evidence type="ECO:0000256" key="3">
    <source>
        <dbReference type="ARBA" id="ARBA00022980"/>
    </source>
</evidence>
<keyword evidence="6" id="KW-1185">Reference proteome</keyword>
<keyword evidence="2" id="KW-0862">Zinc</keyword>
<sequence length="94" mass="10237">MGKRTRKVGVVGKYGTRYGSSLRKQVKKMEIAQHATYTCPFCGKNSVKRTAVGIWKCGAKTCSKAIAGGAWSVNTQAATSVRSTIRRLREAVEL</sequence>
<organism evidence="5 6">
    <name type="scientific">Gracilariopsis chorda</name>
    <dbReference type="NCBI Taxonomy" id="448386"/>
    <lineage>
        <taxon>Eukaryota</taxon>
        <taxon>Rhodophyta</taxon>
        <taxon>Florideophyceae</taxon>
        <taxon>Rhodymeniophycidae</taxon>
        <taxon>Gracilariales</taxon>
        <taxon>Gracilariaceae</taxon>
        <taxon>Gracilariopsis</taxon>
    </lineage>
</organism>
<evidence type="ECO:0000256" key="4">
    <source>
        <dbReference type="ARBA" id="ARBA00023274"/>
    </source>
</evidence>
<dbReference type="AlphaFoldDB" id="A0A2V3J1X7"/>
<dbReference type="NCBIfam" id="TIGR00280">
    <property type="entry name" value="eL43_euk_arch"/>
    <property type="match status" value="1"/>
</dbReference>
<dbReference type="Gene3D" id="2.20.25.30">
    <property type="match status" value="1"/>
</dbReference>
<name>A0A2V3J1X7_9FLOR</name>
<protein>
    <submittedName>
        <fullName evidence="5">60S ribosomal protein L37a</fullName>
    </submittedName>
</protein>